<keyword evidence="3" id="KW-0488">Methylation</keyword>
<keyword evidence="4" id="KW-0963">Cytoplasm</keyword>
<dbReference type="GO" id="GO:0005525">
    <property type="term" value="F:GTP binding"/>
    <property type="evidence" value="ECO:0007669"/>
    <property type="project" value="UniProtKB-KW"/>
</dbReference>
<evidence type="ECO:0000256" key="2">
    <source>
        <dbReference type="ARBA" id="ARBA00007249"/>
    </source>
</evidence>
<feature type="domain" description="Tr-type G" evidence="9">
    <location>
        <begin position="78"/>
        <end position="192"/>
    </location>
</feature>
<dbReference type="CDD" id="cd03705">
    <property type="entry name" value="EF1_alpha_III"/>
    <property type="match status" value="1"/>
</dbReference>
<dbReference type="Pfam" id="PF03144">
    <property type="entry name" value="GTP_EFTU_D2"/>
    <property type="match status" value="1"/>
</dbReference>
<evidence type="ECO:0000256" key="7">
    <source>
        <dbReference type="ARBA" id="ARBA00022917"/>
    </source>
</evidence>
<dbReference type="PROSITE" id="PS00301">
    <property type="entry name" value="G_TR_1"/>
    <property type="match status" value="1"/>
</dbReference>
<comment type="caution">
    <text evidence="12">The sequence shown here is derived from an EMBL/GenBank/DDBJ whole genome shotgun (WGS) entry which is preliminary data.</text>
</comment>
<evidence type="ECO:0000256" key="3">
    <source>
        <dbReference type="ARBA" id="ARBA00022481"/>
    </source>
</evidence>
<reference evidence="12 13" key="1">
    <citation type="submission" date="2019-07" db="EMBL/GenBank/DDBJ databases">
        <title>De Novo Assembly of kiwifruit Actinidia rufa.</title>
        <authorList>
            <person name="Sugita-Konishi S."/>
            <person name="Sato K."/>
            <person name="Mori E."/>
            <person name="Abe Y."/>
            <person name="Kisaki G."/>
            <person name="Hamano K."/>
            <person name="Suezawa K."/>
            <person name="Otani M."/>
            <person name="Fukuda T."/>
            <person name="Manabe T."/>
            <person name="Gomi K."/>
            <person name="Tabuchi M."/>
            <person name="Akimitsu K."/>
            <person name="Kataoka I."/>
        </authorList>
    </citation>
    <scope>NUCLEOTIDE SEQUENCE [LARGE SCALE GENOMIC DNA]</scope>
    <source>
        <strain evidence="13">cv. Fuchu</strain>
    </source>
</reference>
<dbReference type="InterPro" id="IPR000795">
    <property type="entry name" value="T_Tr_GTP-bd_dom"/>
</dbReference>
<dbReference type="GO" id="GO:0003729">
    <property type="term" value="F:mRNA binding"/>
    <property type="evidence" value="ECO:0007669"/>
    <property type="project" value="UniProtKB-ARBA"/>
</dbReference>
<proteinExistence type="inferred from homology"/>
<dbReference type="InterPro" id="IPR031157">
    <property type="entry name" value="G_TR_CS"/>
</dbReference>
<accession>A0A7J0F3V0</accession>
<dbReference type="FunFam" id="3.40.50.300:FF:001283">
    <property type="entry name" value="Eukaryotic translation elongation factor 1 alpha 1"/>
    <property type="match status" value="1"/>
</dbReference>
<dbReference type="AlphaFoldDB" id="A0A7J0F3V0"/>
<dbReference type="Gene3D" id="3.40.50.300">
    <property type="entry name" value="P-loop containing nucleotide triphosphate hydrolases"/>
    <property type="match status" value="2"/>
</dbReference>
<keyword evidence="13" id="KW-1185">Reference proteome</keyword>
<keyword evidence="8" id="KW-0342">GTP-binding</keyword>
<dbReference type="PANTHER" id="PTHR23115">
    <property type="entry name" value="TRANSLATION FACTOR"/>
    <property type="match status" value="1"/>
</dbReference>
<comment type="similarity">
    <text evidence="2">Belongs to the TRAFAC class translation factor GTPase superfamily. Classic translation factor GTPase family. EF-Tu/EF-1A subfamily.</text>
</comment>
<evidence type="ECO:0000259" key="10">
    <source>
        <dbReference type="Pfam" id="PF03144"/>
    </source>
</evidence>
<dbReference type="InterPro" id="IPR004161">
    <property type="entry name" value="EFTu-like_2"/>
</dbReference>
<dbReference type="CDD" id="cd01883">
    <property type="entry name" value="EF1_alpha"/>
    <property type="match status" value="1"/>
</dbReference>
<name>A0A7J0F3V0_9ERIC</name>
<feature type="domain" description="GTP-eEF1A C-terminal" evidence="11">
    <location>
        <begin position="298"/>
        <end position="371"/>
    </location>
</feature>
<evidence type="ECO:0000256" key="4">
    <source>
        <dbReference type="ARBA" id="ARBA00022490"/>
    </source>
</evidence>
<dbReference type="GO" id="GO:0003746">
    <property type="term" value="F:translation elongation factor activity"/>
    <property type="evidence" value="ECO:0007669"/>
    <property type="project" value="UniProtKB-KW"/>
</dbReference>
<dbReference type="InterPro" id="IPR050100">
    <property type="entry name" value="TRAFAC_GTPase_members"/>
</dbReference>
<dbReference type="OrthoDB" id="5570111at2759"/>
<dbReference type="PRINTS" id="PR00315">
    <property type="entry name" value="ELONGATNFCT"/>
</dbReference>
<evidence type="ECO:0000256" key="8">
    <source>
        <dbReference type="ARBA" id="ARBA00023134"/>
    </source>
</evidence>
<dbReference type="CDD" id="cd03693">
    <property type="entry name" value="EF1_alpha_II"/>
    <property type="match status" value="1"/>
</dbReference>
<protein>
    <submittedName>
        <fullName evidence="12">GTP binding Elongation factor Tu family protein</fullName>
    </submittedName>
</protein>
<dbReference type="EMBL" id="BJWL01000008">
    <property type="protein sequence ID" value="GFY93350.1"/>
    <property type="molecule type" value="Genomic_DNA"/>
</dbReference>
<dbReference type="SUPFAM" id="SSF50447">
    <property type="entry name" value="Translation proteins"/>
    <property type="match status" value="1"/>
</dbReference>
<comment type="subcellular location">
    <subcellularLocation>
        <location evidence="1">Cytoplasm</location>
    </subcellularLocation>
</comment>
<evidence type="ECO:0000256" key="6">
    <source>
        <dbReference type="ARBA" id="ARBA00022768"/>
    </source>
</evidence>
<gene>
    <name evidence="12" type="ORF">Acr_08g0017460</name>
</gene>
<evidence type="ECO:0000256" key="1">
    <source>
        <dbReference type="ARBA" id="ARBA00004496"/>
    </source>
</evidence>
<dbReference type="InterPro" id="IPR009000">
    <property type="entry name" value="Transl_B-barrel_sf"/>
</dbReference>
<keyword evidence="7" id="KW-0648">Protein biosynthesis</keyword>
<organism evidence="12 13">
    <name type="scientific">Actinidia rufa</name>
    <dbReference type="NCBI Taxonomy" id="165716"/>
    <lineage>
        <taxon>Eukaryota</taxon>
        <taxon>Viridiplantae</taxon>
        <taxon>Streptophyta</taxon>
        <taxon>Embryophyta</taxon>
        <taxon>Tracheophyta</taxon>
        <taxon>Spermatophyta</taxon>
        <taxon>Magnoliopsida</taxon>
        <taxon>eudicotyledons</taxon>
        <taxon>Gunneridae</taxon>
        <taxon>Pentapetalae</taxon>
        <taxon>asterids</taxon>
        <taxon>Ericales</taxon>
        <taxon>Actinidiaceae</taxon>
        <taxon>Actinidia</taxon>
    </lineage>
</organism>
<evidence type="ECO:0000259" key="11">
    <source>
        <dbReference type="Pfam" id="PF22594"/>
    </source>
</evidence>
<dbReference type="SUPFAM" id="SSF52540">
    <property type="entry name" value="P-loop containing nucleoside triphosphate hydrolases"/>
    <property type="match status" value="1"/>
</dbReference>
<dbReference type="GO" id="GO:0003924">
    <property type="term" value="F:GTPase activity"/>
    <property type="evidence" value="ECO:0007669"/>
    <property type="project" value="InterPro"/>
</dbReference>
<dbReference type="Pfam" id="PF22594">
    <property type="entry name" value="GTP-eEF1A_C"/>
    <property type="match status" value="1"/>
</dbReference>
<dbReference type="Gene3D" id="2.40.30.10">
    <property type="entry name" value="Translation factors"/>
    <property type="match status" value="2"/>
</dbReference>
<evidence type="ECO:0000259" key="9">
    <source>
        <dbReference type="Pfam" id="PF00009"/>
    </source>
</evidence>
<feature type="domain" description="Translation elongation factor EFTu-like" evidence="10">
    <location>
        <begin position="219"/>
        <end position="284"/>
    </location>
</feature>
<dbReference type="FunFam" id="2.40.30.10:FF:000003">
    <property type="entry name" value="Elongation factor 1-alpha"/>
    <property type="match status" value="1"/>
</dbReference>
<dbReference type="Proteomes" id="UP000585474">
    <property type="component" value="Unassembled WGS sequence"/>
</dbReference>
<keyword evidence="6 12" id="KW-0251">Elongation factor</keyword>
<evidence type="ECO:0000256" key="5">
    <source>
        <dbReference type="ARBA" id="ARBA00022741"/>
    </source>
</evidence>
<evidence type="ECO:0000313" key="12">
    <source>
        <dbReference type="EMBL" id="GFY93350.1"/>
    </source>
</evidence>
<keyword evidence="5" id="KW-0547">Nucleotide-binding</keyword>
<dbReference type="GO" id="GO:0005737">
    <property type="term" value="C:cytoplasm"/>
    <property type="evidence" value="ECO:0007669"/>
    <property type="project" value="UniProtKB-SubCell"/>
</dbReference>
<dbReference type="InterPro" id="IPR054696">
    <property type="entry name" value="GTP-eEF1A_C"/>
</dbReference>
<sequence>MGKEKVHINIVVIGHVDSGKSTTTGHLIYKLGGIDKRVIERFEKEAAEMNKRSFKYAWVLDKLKAERERGITIDIALVEADCAVLIIDSTTGGFEAGISKDGQTREHALLAFTLGVRQMICCCNKMDATTPKYSKARYDEIVKEVSSYLKKVGYNPDKIPFVPISGFEGDNMIERSTNLDWYKGPTLLDALDLISEPKRPLDKPLRLPLQDVYKIGGIGTVPVGRVETGVIKPGMVVTFGPTGLTTEVKSVEMHHEALLEALPGDNVGFNVKNVAVKDLKRGFVASNSKDDPAKEAANFTSQVIIMNHPGQIGNGYAPVLDCHTSHIAVKFAELLTKIDRRSGKELEKEPKFLKNGDSGMVKMIPTKPMVSVEKKDPTGAKVTKAALKKKLLWWTLLLFTSLTCGDGVVGLSIQSIEFEFELFHFDAVQLVSCLRQVFTIKFPFVLHQLILHVHIAGIACAISRVRQSEKQSNTSGPGPGPGR</sequence>
<dbReference type="FunFam" id="2.40.30.10:FF:000005">
    <property type="entry name" value="Elongation factor 1-alpha"/>
    <property type="match status" value="1"/>
</dbReference>
<evidence type="ECO:0000313" key="13">
    <source>
        <dbReference type="Proteomes" id="UP000585474"/>
    </source>
</evidence>
<dbReference type="Pfam" id="PF00009">
    <property type="entry name" value="GTP_EFTU"/>
    <property type="match status" value="1"/>
</dbReference>
<dbReference type="InterPro" id="IPR027417">
    <property type="entry name" value="P-loop_NTPase"/>
</dbReference>